<dbReference type="InterPro" id="IPR033456">
    <property type="entry name" value="DUF5132"/>
</dbReference>
<keyword evidence="3" id="KW-1185">Reference proteome</keyword>
<dbReference type="KEGG" id="mpar:F7D14_10605"/>
<dbReference type="EMBL" id="CP044331">
    <property type="protein sequence ID" value="QGM97875.1"/>
    <property type="molecule type" value="Genomic_DNA"/>
</dbReference>
<sequence>MRQPGGRLLAEPHLRRPPRLKAHCATLSLAVTAVKPETPAMAHIGRSLLLALAAGAAGGAAATLLNRDNGQKRSLAKGAVRAGVQMYDRLRGVVGEAAETMSDVVAEVRSELETERSDPHPDGAHKEDAREHIVPFGAKPEAERKAHG</sequence>
<evidence type="ECO:0000313" key="2">
    <source>
        <dbReference type="EMBL" id="QGM97875.1"/>
    </source>
</evidence>
<name>A0A6B8M695_9HYPH</name>
<dbReference type="AlphaFoldDB" id="A0A6B8M695"/>
<reference evidence="2 3" key="1">
    <citation type="submission" date="2019-09" db="EMBL/GenBank/DDBJ databases">
        <title>Isolation and complete genome sequencing of Methylocystis species.</title>
        <authorList>
            <person name="Rumah B.L."/>
            <person name="Stead C.E."/>
            <person name="Stevens B.C."/>
            <person name="Minton N.P."/>
            <person name="Grosse-Honebrink A."/>
            <person name="Zhang Y."/>
        </authorList>
    </citation>
    <scope>NUCLEOTIDE SEQUENCE [LARGE SCALE GENOMIC DNA]</scope>
    <source>
        <strain evidence="2 3">BRCS2</strain>
    </source>
</reference>
<feature type="region of interest" description="Disordered" evidence="1">
    <location>
        <begin position="109"/>
        <end position="148"/>
    </location>
</feature>
<organism evidence="2 3">
    <name type="scientific">Methylocystis parvus</name>
    <dbReference type="NCBI Taxonomy" id="134"/>
    <lineage>
        <taxon>Bacteria</taxon>
        <taxon>Pseudomonadati</taxon>
        <taxon>Pseudomonadota</taxon>
        <taxon>Alphaproteobacteria</taxon>
        <taxon>Hyphomicrobiales</taxon>
        <taxon>Methylocystaceae</taxon>
        <taxon>Methylocystis</taxon>
    </lineage>
</organism>
<proteinExistence type="predicted"/>
<evidence type="ECO:0000256" key="1">
    <source>
        <dbReference type="SAM" id="MobiDB-lite"/>
    </source>
</evidence>
<feature type="compositionally biased region" description="Basic and acidic residues" evidence="1">
    <location>
        <begin position="109"/>
        <end position="133"/>
    </location>
</feature>
<evidence type="ECO:0000313" key="3">
    <source>
        <dbReference type="Proteomes" id="UP000422569"/>
    </source>
</evidence>
<protein>
    <submittedName>
        <fullName evidence="2">DUF5132 domain-containing protein</fullName>
    </submittedName>
</protein>
<accession>A0A6B8M695</accession>
<dbReference type="Pfam" id="PF17195">
    <property type="entry name" value="DUF5132"/>
    <property type="match status" value="1"/>
</dbReference>
<gene>
    <name evidence="2" type="ORF">F7D14_10605</name>
</gene>
<dbReference type="Proteomes" id="UP000422569">
    <property type="component" value="Chromosome"/>
</dbReference>